<comment type="caution">
    <text evidence="4">The sequence shown here is derived from an EMBL/GenBank/DDBJ whole genome shotgun (WGS) entry which is preliminary data.</text>
</comment>
<dbReference type="EMBL" id="CAVNYO010000012">
    <property type="protein sequence ID" value="CAK5262263.1"/>
    <property type="molecule type" value="Genomic_DNA"/>
</dbReference>
<dbReference type="Gene3D" id="1.10.30.10">
    <property type="entry name" value="High mobility group box domain"/>
    <property type="match status" value="2"/>
</dbReference>
<feature type="compositionally biased region" description="Basic residues" evidence="2">
    <location>
        <begin position="73"/>
        <end position="113"/>
    </location>
</feature>
<gene>
    <name evidence="4" type="ORF">MYCIT1_LOCUS829</name>
</gene>
<feature type="region of interest" description="Disordered" evidence="2">
    <location>
        <begin position="53"/>
        <end position="124"/>
    </location>
</feature>
<keyword evidence="1" id="KW-0238">DNA-binding</keyword>
<dbReference type="PANTHER" id="PTHR47658:SF1">
    <property type="entry name" value="MEIOSIS INITIATOR PROTEIN"/>
    <property type="match status" value="1"/>
</dbReference>
<reference evidence="4" key="1">
    <citation type="submission" date="2023-11" db="EMBL/GenBank/DDBJ databases">
        <authorList>
            <person name="De Vega J J."/>
            <person name="De Vega J J."/>
        </authorList>
    </citation>
    <scope>NUCLEOTIDE SEQUENCE</scope>
</reference>
<proteinExistence type="predicted"/>
<evidence type="ECO:0000313" key="4">
    <source>
        <dbReference type="EMBL" id="CAK5262263.1"/>
    </source>
</evidence>
<sequence length="293" mass="32429">MLHGRLASRIGAAASPLLSSRLYPSSASVSRAVLSAATRRTFLTTARASFPAGAATKPKAKATTTKAKASTAAKKKPAAKKPVRKASRVAAKKPKTPVKRKPKKKVVPKKAPRILKSQGPPSRRSSTFLVFFQEYMEKHGSERGGSIIDFSKEAGARYRAMSDAEKEPYAVKAREQTALRQAEYQKWIEEADPDFLRRLNKQLKASKKRRIVDKNRVKKPVSGYIQQVSINPFSFLCSSFSRYFLDNFKEGTPAERGKAAGAGWRQLSEAERQKYQAQAKVALDEWKAAQSNA</sequence>
<feature type="compositionally biased region" description="Low complexity" evidence="2">
    <location>
        <begin position="53"/>
        <end position="72"/>
    </location>
</feature>
<dbReference type="InterPro" id="IPR036910">
    <property type="entry name" value="HMG_box_dom_sf"/>
</dbReference>
<evidence type="ECO:0000313" key="5">
    <source>
        <dbReference type="Proteomes" id="UP001295794"/>
    </source>
</evidence>
<dbReference type="SMART" id="SM00398">
    <property type="entry name" value="HMG"/>
    <property type="match status" value="2"/>
</dbReference>
<dbReference type="PROSITE" id="PS50118">
    <property type="entry name" value="HMG_BOX_2"/>
    <property type="match status" value="1"/>
</dbReference>
<dbReference type="Proteomes" id="UP001295794">
    <property type="component" value="Unassembled WGS sequence"/>
</dbReference>
<dbReference type="GO" id="GO:0005634">
    <property type="term" value="C:nucleus"/>
    <property type="evidence" value="ECO:0007669"/>
    <property type="project" value="UniProtKB-UniRule"/>
</dbReference>
<dbReference type="PANTHER" id="PTHR47658">
    <property type="entry name" value="HIGH MOBILITY GROUP B PROTEIN 12-RELATED"/>
    <property type="match status" value="1"/>
</dbReference>
<evidence type="ECO:0000259" key="3">
    <source>
        <dbReference type="PROSITE" id="PS50118"/>
    </source>
</evidence>
<evidence type="ECO:0000256" key="2">
    <source>
        <dbReference type="SAM" id="MobiDB-lite"/>
    </source>
</evidence>
<name>A0AAD2GTQ2_9AGAR</name>
<dbReference type="GO" id="GO:0003677">
    <property type="term" value="F:DNA binding"/>
    <property type="evidence" value="ECO:0007669"/>
    <property type="project" value="UniProtKB-UniRule"/>
</dbReference>
<accession>A0AAD2GTQ2</accession>
<organism evidence="4 5">
    <name type="scientific">Mycena citricolor</name>
    <dbReference type="NCBI Taxonomy" id="2018698"/>
    <lineage>
        <taxon>Eukaryota</taxon>
        <taxon>Fungi</taxon>
        <taxon>Dikarya</taxon>
        <taxon>Basidiomycota</taxon>
        <taxon>Agaricomycotina</taxon>
        <taxon>Agaricomycetes</taxon>
        <taxon>Agaricomycetidae</taxon>
        <taxon>Agaricales</taxon>
        <taxon>Marasmiineae</taxon>
        <taxon>Mycenaceae</taxon>
        <taxon>Mycena</taxon>
    </lineage>
</organism>
<dbReference type="InterPro" id="IPR009071">
    <property type="entry name" value="HMG_box_dom"/>
</dbReference>
<dbReference type="SUPFAM" id="SSF47095">
    <property type="entry name" value="HMG-box"/>
    <property type="match status" value="2"/>
</dbReference>
<dbReference type="CDD" id="cd00084">
    <property type="entry name" value="HMG-box_SF"/>
    <property type="match status" value="1"/>
</dbReference>
<evidence type="ECO:0000256" key="1">
    <source>
        <dbReference type="PROSITE-ProRule" id="PRU00267"/>
    </source>
</evidence>
<dbReference type="Pfam" id="PF00505">
    <property type="entry name" value="HMG_box"/>
    <property type="match status" value="1"/>
</dbReference>
<keyword evidence="5" id="KW-1185">Reference proteome</keyword>
<keyword evidence="1" id="KW-0539">Nucleus</keyword>
<dbReference type="AlphaFoldDB" id="A0AAD2GTQ2"/>
<feature type="domain" description="HMG box" evidence="3">
    <location>
        <begin position="121"/>
        <end position="188"/>
    </location>
</feature>
<protein>
    <recommendedName>
        <fullName evidence="3">HMG box domain-containing protein</fullName>
    </recommendedName>
</protein>
<feature type="DNA-binding region" description="HMG box" evidence="1">
    <location>
        <begin position="121"/>
        <end position="188"/>
    </location>
</feature>